<sequence>MANKDTKWLLGIILMAVLVILQIAYQYAQTPAGDGTLPLEYPRMPPATAWAEIQQLEATTNAIDNRNLGITATPGAMPDSFQDAYDARATNAAATP</sequence>
<dbReference type="KEGG" id="pmet:G4Y79_24090"/>
<protein>
    <submittedName>
        <fullName evidence="1">Uncharacterized protein</fullName>
    </submittedName>
</protein>
<reference evidence="1 2" key="1">
    <citation type="submission" date="2020-02" db="EMBL/GenBank/DDBJ databases">
        <authorList>
            <person name="Zheng R.K."/>
            <person name="Sun C.M."/>
        </authorList>
    </citation>
    <scope>NUCLEOTIDE SEQUENCE [LARGE SCALE GENOMIC DNA]</scope>
    <source>
        <strain evidence="2">rifampicinis</strain>
    </source>
</reference>
<evidence type="ECO:0000313" key="1">
    <source>
        <dbReference type="EMBL" id="QPC82727.1"/>
    </source>
</evidence>
<dbReference type="Proteomes" id="UP000594468">
    <property type="component" value="Chromosome"/>
</dbReference>
<evidence type="ECO:0000313" key="2">
    <source>
        <dbReference type="Proteomes" id="UP000594468"/>
    </source>
</evidence>
<organism evidence="1 2">
    <name type="scientific">Phototrophicus methaneseepsis</name>
    <dbReference type="NCBI Taxonomy" id="2710758"/>
    <lineage>
        <taxon>Bacteria</taxon>
        <taxon>Bacillati</taxon>
        <taxon>Chloroflexota</taxon>
        <taxon>Candidatus Thermofontia</taxon>
        <taxon>Phototrophicales</taxon>
        <taxon>Phototrophicaceae</taxon>
        <taxon>Phototrophicus</taxon>
    </lineage>
</organism>
<gene>
    <name evidence="1" type="ORF">G4Y79_24090</name>
</gene>
<dbReference type="RefSeq" id="WP_195170796.1">
    <property type="nucleotide sequence ID" value="NZ_CP062983.1"/>
</dbReference>
<dbReference type="EMBL" id="CP062983">
    <property type="protein sequence ID" value="QPC82727.1"/>
    <property type="molecule type" value="Genomic_DNA"/>
</dbReference>
<proteinExistence type="predicted"/>
<dbReference type="AlphaFoldDB" id="A0A7S8E9B9"/>
<name>A0A7S8E9B9_9CHLR</name>
<keyword evidence="2" id="KW-1185">Reference proteome</keyword>
<accession>A0A7S8E9B9</accession>